<keyword evidence="2" id="KW-1185">Reference proteome</keyword>
<dbReference type="RefSeq" id="WP_243537042.1">
    <property type="nucleotide sequence ID" value="NZ_CP093442.1"/>
</dbReference>
<reference evidence="1" key="1">
    <citation type="submission" date="2022-03" db="EMBL/GenBank/DDBJ databases">
        <title>Genome Identification and Characterization of new species Bdellovibrio reynosense LBG001 sp. nov. from a Mexico soil sample.</title>
        <authorList>
            <person name="Camilli A."/>
            <person name="Ajao Y."/>
            <person name="Guo X."/>
        </authorList>
    </citation>
    <scope>NUCLEOTIDE SEQUENCE</scope>
    <source>
        <strain evidence="1">LBG001</strain>
    </source>
</reference>
<accession>A0ABY4CBI2</accession>
<organism evidence="1 2">
    <name type="scientific">Bdellovibrio reynosensis</name>
    <dbReference type="NCBI Taxonomy" id="2835041"/>
    <lineage>
        <taxon>Bacteria</taxon>
        <taxon>Pseudomonadati</taxon>
        <taxon>Bdellovibrionota</taxon>
        <taxon>Bdellovibrionia</taxon>
        <taxon>Bdellovibrionales</taxon>
        <taxon>Pseudobdellovibrionaceae</taxon>
        <taxon>Bdellovibrio</taxon>
    </lineage>
</organism>
<dbReference type="Proteomes" id="UP000830116">
    <property type="component" value="Chromosome"/>
</dbReference>
<dbReference type="NCBIfam" id="TIGR02530">
    <property type="entry name" value="flg_new"/>
    <property type="match status" value="1"/>
</dbReference>
<evidence type="ECO:0008006" key="3">
    <source>
        <dbReference type="Google" id="ProtNLM"/>
    </source>
</evidence>
<sequence>MVDLKKIQTFDQLVPQTPGKVKQPNLNDGGPSFKDTLSDIAGVKPQGVGQVNPQALNKAVEGVKFSNHAIERMRTRGISYSPEDISKLSDAISRAAAKGSKDSLVLMNDSALIVSVKNNTVVTVMDKNALKENVFTNIDSTVVI</sequence>
<evidence type="ECO:0000313" key="1">
    <source>
        <dbReference type="EMBL" id="UOF00868.1"/>
    </source>
</evidence>
<protein>
    <recommendedName>
        <fullName evidence="3">Flagellar protein</fullName>
    </recommendedName>
</protein>
<dbReference type="Pfam" id="PF12611">
    <property type="entry name" value="Flagellar_put"/>
    <property type="match status" value="1"/>
</dbReference>
<gene>
    <name evidence="1" type="ORF">MNR06_14295</name>
</gene>
<dbReference type="EMBL" id="CP093442">
    <property type="protein sequence ID" value="UOF00868.1"/>
    <property type="molecule type" value="Genomic_DNA"/>
</dbReference>
<evidence type="ECO:0000313" key="2">
    <source>
        <dbReference type="Proteomes" id="UP000830116"/>
    </source>
</evidence>
<name>A0ABY4CBI2_9BACT</name>
<dbReference type="InterPro" id="IPR013367">
    <property type="entry name" value="Flagellar_put"/>
</dbReference>
<proteinExistence type="predicted"/>